<dbReference type="Proteomes" id="UP000006868">
    <property type="component" value="Plasmid pSC2"/>
</dbReference>
<keyword evidence="1" id="KW-0614">Plasmid</keyword>
<dbReference type="AlphaFoldDB" id="A0A0D5ZCQ5"/>
<gene>
    <name evidence="1" type="ORF">PPSC2_28720</name>
</gene>
<reference evidence="1 2" key="1">
    <citation type="journal article" date="2011" name="J. Bacteriol.">
        <title>Complete genome sequence of Paenibacillus polymyxa SC2, a strain of plant growth-promoting Rhizobacterium with broad-spectrum antimicrobial activity.</title>
        <authorList>
            <person name="Ma M."/>
            <person name="Wang C."/>
            <person name="Ding Y."/>
            <person name="Li L."/>
            <person name="Shen D."/>
            <person name="Jiang X."/>
            <person name="Guan D."/>
            <person name="Cao F."/>
            <person name="Chen H."/>
            <person name="Feng R."/>
            <person name="Wang X."/>
            <person name="Ge Y."/>
            <person name="Yao L."/>
            <person name="Bing X."/>
            <person name="Yang X."/>
            <person name="Li J."/>
            <person name="Du B."/>
        </authorList>
    </citation>
    <scope>NUCLEOTIDE SEQUENCE [LARGE SCALE GENOMIC DNA]</scope>
    <source>
        <strain evidence="1 2">SC2</strain>
        <plasmid evidence="2">pSC2</plasmid>
    </source>
</reference>
<name>A0A0D5ZCQ5_PAEPS</name>
<dbReference type="KEGG" id="ppm:PPSC2_28720"/>
<accession>A0A0D5ZCQ5</accession>
<dbReference type="EMBL" id="CP002214">
    <property type="protein sequence ID" value="AKA44403.1"/>
    <property type="molecule type" value="Genomic_DNA"/>
</dbReference>
<evidence type="ECO:0000313" key="1">
    <source>
        <dbReference type="EMBL" id="AKA44403.1"/>
    </source>
</evidence>
<dbReference type="PATRIC" id="fig|886882.15.peg.6094"/>
<dbReference type="HOGENOM" id="CLU_1813918_0_0_9"/>
<proteinExistence type="predicted"/>
<evidence type="ECO:0000313" key="2">
    <source>
        <dbReference type="Proteomes" id="UP000006868"/>
    </source>
</evidence>
<sequence>MYEYFQHGFWMSDKLCAIEAASSHSNTRLSIIGANFRLYTELKQLERELQRHSIFYEVQLPYRNVVLDCVLCWMWIESKHYKWSEDIQSEITELLFENSLEFFTNSVGFLPTFDYQEIIFLEIAVEFIRIADELTLEYRYNP</sequence>
<protein>
    <submittedName>
        <fullName evidence="1">Uncharacterized protein</fullName>
    </submittedName>
</protein>
<organism evidence="1 2">
    <name type="scientific">Paenibacillus polymyxa (strain SC2)</name>
    <name type="common">Bacillus polymyxa</name>
    <dbReference type="NCBI Taxonomy" id="886882"/>
    <lineage>
        <taxon>Bacteria</taxon>
        <taxon>Bacillati</taxon>
        <taxon>Bacillota</taxon>
        <taxon>Bacilli</taxon>
        <taxon>Bacillales</taxon>
        <taxon>Paenibacillaceae</taxon>
        <taxon>Paenibacillus</taxon>
    </lineage>
</organism>
<geneLocation type="plasmid" evidence="1 2">
    <name>pSC2</name>
</geneLocation>